<proteinExistence type="predicted"/>
<protein>
    <submittedName>
        <fullName evidence="2">Uncharacterized protein</fullName>
    </submittedName>
</protein>
<name>A0ABN9WIG1_9DINO</name>
<gene>
    <name evidence="2" type="ORF">PCOR1329_LOCUS67669</name>
</gene>
<reference evidence="2" key="1">
    <citation type="submission" date="2023-10" db="EMBL/GenBank/DDBJ databases">
        <authorList>
            <person name="Chen Y."/>
            <person name="Shah S."/>
            <person name="Dougan E. K."/>
            <person name="Thang M."/>
            <person name="Chan C."/>
        </authorList>
    </citation>
    <scope>NUCLEOTIDE SEQUENCE [LARGE SCALE GENOMIC DNA]</scope>
</reference>
<comment type="caution">
    <text evidence="2">The sequence shown here is derived from an EMBL/GenBank/DDBJ whole genome shotgun (WGS) entry which is preliminary data.</text>
</comment>
<evidence type="ECO:0000313" key="2">
    <source>
        <dbReference type="EMBL" id="CAK0886275.1"/>
    </source>
</evidence>
<sequence length="215" mass="23063">MGCVSQPTDGGELTEAPPELPHSDNIEAPSELLHDAFAEAHAVPLARAAEVAGQPAGLESGRRTAPELPEVAAGAAAAATAAASSRAPAGRRPARAALAAEVHAEQLQREASVAFRPSSRPPFRKYVVELGMSLQWKWLRVQRVPAHVLPDLSREPIHSRVSEEIFLMRVRRWVSPGCLPAPPPLPRPATRLSLSTDDIDACIAERIVAGTRLQW</sequence>
<evidence type="ECO:0000313" key="3">
    <source>
        <dbReference type="Proteomes" id="UP001189429"/>
    </source>
</evidence>
<feature type="region of interest" description="Disordered" evidence="1">
    <location>
        <begin position="1"/>
        <end position="26"/>
    </location>
</feature>
<dbReference type="EMBL" id="CAUYUJ010018781">
    <property type="protein sequence ID" value="CAK0886275.1"/>
    <property type="molecule type" value="Genomic_DNA"/>
</dbReference>
<organism evidence="2 3">
    <name type="scientific">Prorocentrum cordatum</name>
    <dbReference type="NCBI Taxonomy" id="2364126"/>
    <lineage>
        <taxon>Eukaryota</taxon>
        <taxon>Sar</taxon>
        <taxon>Alveolata</taxon>
        <taxon>Dinophyceae</taxon>
        <taxon>Prorocentrales</taxon>
        <taxon>Prorocentraceae</taxon>
        <taxon>Prorocentrum</taxon>
    </lineage>
</organism>
<keyword evidence="3" id="KW-1185">Reference proteome</keyword>
<dbReference type="Proteomes" id="UP001189429">
    <property type="component" value="Unassembled WGS sequence"/>
</dbReference>
<accession>A0ABN9WIG1</accession>
<evidence type="ECO:0000256" key="1">
    <source>
        <dbReference type="SAM" id="MobiDB-lite"/>
    </source>
</evidence>